<dbReference type="STRING" id="1434110.MSHOH_2615"/>
<dbReference type="HOGENOM" id="CLU_408065_0_0_2"/>
<dbReference type="RefSeq" id="WP_048140499.1">
    <property type="nucleotide sequence ID" value="NZ_CP009516.1"/>
</dbReference>
<gene>
    <name evidence="2" type="ORF">MSHOH_2615</name>
</gene>
<sequence length="695" mass="75905">MKTKIVICSLLLLCLLAVPGSAWEMTGWGHSNDESMEDAFVLVTSGCSVGLYGHQQTFYIPAMSKNTPKAFGIEQDFQDGYLGFTVQASYSVYTSNWDTGCTVSLYNSSGVKVLDNLGPGSYYTYNKDNPIPCRYELIKNAYGTGWDLYRNGVFLDSESYLVSSPGEITKIVLTFSSVNSGCNIHVYDLCTSPAVVGCDESFETLDEYQYFTIGHPFPSDCYWFVNVYNPSGSIIQTNNITITNIEYSIENDLITTGGTYSIRLFQHDNLSNNNYFYASRIFTYDKPSGCSITLDKEQYAPGDQMQIFTYMPAYSSGYKVSVSYRTSSGLTAYTYDVTSADYTKSWPLPSAAQGGSFFAYLRDPYDNVVAYDSFYISVPLGTTSLTLDKSTYEKNDTVKISYKYLPDNSDITLQLRSGSTNVYTESWRDLSGSGVISFNISGKAVDSIYVKAVTPVAGGTNTLLAEAYAKILSGNGFISGKVYDSSTNSPISGATIYIGGSSAVTNALGYYEMTTLTGTQPVSIVCDGYNQYTGNVQLYSLSTSKNFYLVKTISTGSNTLYGTVTDYYTGAPLTNAYVQIKNGSTTYSMLTHSKTGNYLFDQEGLSGSWEVTVTKTGYDTHTRTVTISGDTYLSIKLVPINGSSIPDDDSSSGSSGSSTDRPGREAARESMKEFEALAPGLISLVVIKVIKELMK</sequence>
<dbReference type="GeneID" id="24831911"/>
<dbReference type="PATRIC" id="fig|1434110.4.peg.3365"/>
<evidence type="ECO:0008006" key="4">
    <source>
        <dbReference type="Google" id="ProtNLM"/>
    </source>
</evidence>
<feature type="compositionally biased region" description="Basic and acidic residues" evidence="1">
    <location>
        <begin position="661"/>
        <end position="670"/>
    </location>
</feature>
<dbReference type="SUPFAM" id="SSF49464">
    <property type="entry name" value="Carboxypeptidase regulatory domain-like"/>
    <property type="match status" value="2"/>
</dbReference>
<dbReference type="AlphaFoldDB" id="A0A0E3SHB4"/>
<evidence type="ECO:0000313" key="2">
    <source>
        <dbReference type="EMBL" id="AKB79098.1"/>
    </source>
</evidence>
<accession>A0A0E3SHB4</accession>
<dbReference type="OrthoDB" id="380718at2157"/>
<protein>
    <recommendedName>
        <fullName evidence="4">PEGA domain-containing protein</fullName>
    </recommendedName>
</protein>
<name>A0A0E3SHB4_9EURY</name>
<dbReference type="Gene3D" id="2.60.40.1120">
    <property type="entry name" value="Carboxypeptidase-like, regulatory domain"/>
    <property type="match status" value="2"/>
</dbReference>
<evidence type="ECO:0000313" key="3">
    <source>
        <dbReference type="Proteomes" id="UP000033101"/>
    </source>
</evidence>
<proteinExistence type="predicted"/>
<dbReference type="Proteomes" id="UP000033101">
    <property type="component" value="Chromosome"/>
</dbReference>
<evidence type="ECO:0000256" key="1">
    <source>
        <dbReference type="SAM" id="MobiDB-lite"/>
    </source>
</evidence>
<keyword evidence="3" id="KW-1185">Reference proteome</keyword>
<dbReference type="InterPro" id="IPR008969">
    <property type="entry name" value="CarboxyPept-like_regulatory"/>
</dbReference>
<reference evidence="2 3" key="1">
    <citation type="submission" date="2014-07" db="EMBL/GenBank/DDBJ databases">
        <title>Methanogenic archaea and the global carbon cycle.</title>
        <authorList>
            <person name="Henriksen J.R."/>
            <person name="Luke J."/>
            <person name="Reinhart S."/>
            <person name="Benedict M.N."/>
            <person name="Youngblut N.D."/>
            <person name="Metcalf M.E."/>
            <person name="Whitaker R.J."/>
            <person name="Metcalf W.W."/>
        </authorList>
    </citation>
    <scope>NUCLEOTIDE SEQUENCE [LARGE SCALE GENOMIC DNA]</scope>
    <source>
        <strain evidence="2 3">HB-1</strain>
    </source>
</reference>
<dbReference type="Pfam" id="PF13620">
    <property type="entry name" value="CarboxypepD_reg"/>
    <property type="match status" value="1"/>
</dbReference>
<dbReference type="KEGG" id="mhor:MSHOH_2615"/>
<organism evidence="2 3">
    <name type="scientific">Methanosarcina horonobensis HB-1 = JCM 15518</name>
    <dbReference type="NCBI Taxonomy" id="1434110"/>
    <lineage>
        <taxon>Archaea</taxon>
        <taxon>Methanobacteriati</taxon>
        <taxon>Methanobacteriota</taxon>
        <taxon>Stenosarchaea group</taxon>
        <taxon>Methanomicrobia</taxon>
        <taxon>Methanosarcinales</taxon>
        <taxon>Methanosarcinaceae</taxon>
        <taxon>Methanosarcina</taxon>
    </lineage>
</organism>
<feature type="region of interest" description="Disordered" evidence="1">
    <location>
        <begin position="643"/>
        <end position="670"/>
    </location>
</feature>
<dbReference type="EMBL" id="CP009516">
    <property type="protein sequence ID" value="AKB79098.1"/>
    <property type="molecule type" value="Genomic_DNA"/>
</dbReference>